<evidence type="ECO:0000313" key="2">
    <source>
        <dbReference type="EMBL" id="KAL0303275.1"/>
    </source>
</evidence>
<dbReference type="EMBL" id="JACGWJ010000029">
    <property type="protein sequence ID" value="KAL0303275.1"/>
    <property type="molecule type" value="Genomic_DNA"/>
</dbReference>
<accession>A0AAW2K8K2</accession>
<comment type="caution">
    <text evidence="2">The sequence shown here is derived from an EMBL/GenBank/DDBJ whole genome shotgun (WGS) entry which is preliminary data.</text>
</comment>
<gene>
    <name evidence="2" type="ORF">Sradi_6195600</name>
</gene>
<reference evidence="2" key="1">
    <citation type="submission" date="2020-06" db="EMBL/GenBank/DDBJ databases">
        <authorList>
            <person name="Li T."/>
            <person name="Hu X."/>
            <person name="Zhang T."/>
            <person name="Song X."/>
            <person name="Zhang H."/>
            <person name="Dai N."/>
            <person name="Sheng W."/>
            <person name="Hou X."/>
            <person name="Wei L."/>
        </authorList>
    </citation>
    <scope>NUCLEOTIDE SEQUENCE</scope>
    <source>
        <strain evidence="2">G02</strain>
        <tissue evidence="2">Leaf</tissue>
    </source>
</reference>
<dbReference type="AlphaFoldDB" id="A0AAW2K8K2"/>
<feature type="region of interest" description="Disordered" evidence="1">
    <location>
        <begin position="75"/>
        <end position="99"/>
    </location>
</feature>
<proteinExistence type="predicted"/>
<protein>
    <submittedName>
        <fullName evidence="2">Uncharacterized protein</fullName>
    </submittedName>
</protein>
<feature type="region of interest" description="Disordered" evidence="1">
    <location>
        <begin position="25"/>
        <end position="50"/>
    </location>
</feature>
<name>A0AAW2K8K2_SESRA</name>
<sequence length="99" mass="10788">MLGTIQEIISVTILEQVAALAPVRVATPPDADAPEEEPKGETPVPIPPVDRGLSHQLLKRFLHNGLPALNAFKKASRTSSIRLEEPPKRKRKVSPSPKL</sequence>
<evidence type="ECO:0000256" key="1">
    <source>
        <dbReference type="SAM" id="MobiDB-lite"/>
    </source>
</evidence>
<organism evidence="2">
    <name type="scientific">Sesamum radiatum</name>
    <name type="common">Black benniseed</name>
    <dbReference type="NCBI Taxonomy" id="300843"/>
    <lineage>
        <taxon>Eukaryota</taxon>
        <taxon>Viridiplantae</taxon>
        <taxon>Streptophyta</taxon>
        <taxon>Embryophyta</taxon>
        <taxon>Tracheophyta</taxon>
        <taxon>Spermatophyta</taxon>
        <taxon>Magnoliopsida</taxon>
        <taxon>eudicotyledons</taxon>
        <taxon>Gunneridae</taxon>
        <taxon>Pentapetalae</taxon>
        <taxon>asterids</taxon>
        <taxon>lamiids</taxon>
        <taxon>Lamiales</taxon>
        <taxon>Pedaliaceae</taxon>
        <taxon>Sesamum</taxon>
    </lineage>
</organism>
<reference evidence="2" key="2">
    <citation type="journal article" date="2024" name="Plant">
        <title>Genomic evolution and insights into agronomic trait innovations of Sesamum species.</title>
        <authorList>
            <person name="Miao H."/>
            <person name="Wang L."/>
            <person name="Qu L."/>
            <person name="Liu H."/>
            <person name="Sun Y."/>
            <person name="Le M."/>
            <person name="Wang Q."/>
            <person name="Wei S."/>
            <person name="Zheng Y."/>
            <person name="Lin W."/>
            <person name="Duan Y."/>
            <person name="Cao H."/>
            <person name="Xiong S."/>
            <person name="Wang X."/>
            <person name="Wei L."/>
            <person name="Li C."/>
            <person name="Ma Q."/>
            <person name="Ju M."/>
            <person name="Zhao R."/>
            <person name="Li G."/>
            <person name="Mu C."/>
            <person name="Tian Q."/>
            <person name="Mei H."/>
            <person name="Zhang T."/>
            <person name="Gao T."/>
            <person name="Zhang H."/>
        </authorList>
    </citation>
    <scope>NUCLEOTIDE SEQUENCE</scope>
    <source>
        <strain evidence="2">G02</strain>
    </source>
</reference>